<keyword evidence="9" id="KW-1185">Reference proteome</keyword>
<accession>A0ABM1SWP4</accession>
<dbReference type="GeneID" id="111087065"/>
<comment type="subcellular location">
    <subcellularLocation>
        <location evidence="1">Nucleus</location>
    </subcellularLocation>
</comment>
<feature type="domain" description="C2H2-type" evidence="8">
    <location>
        <begin position="678"/>
        <end position="705"/>
    </location>
</feature>
<evidence type="ECO:0000313" key="11">
    <source>
        <dbReference type="RefSeq" id="XP_022248051.1"/>
    </source>
</evidence>
<dbReference type="PANTHER" id="PTHR16515:SF49">
    <property type="entry name" value="GASTRULA ZINC FINGER PROTEIN XLCGF49.1-LIKE-RELATED"/>
    <property type="match status" value="1"/>
</dbReference>
<dbReference type="PROSITE" id="PS00028">
    <property type="entry name" value="ZINC_FINGER_C2H2_1"/>
    <property type="match status" value="5"/>
</dbReference>
<dbReference type="Proteomes" id="UP000694941">
    <property type="component" value="Unplaced"/>
</dbReference>
<dbReference type="RefSeq" id="XP_022248050.1">
    <property type="nucleotide sequence ID" value="XM_022392342.1"/>
</dbReference>
<feature type="domain" description="C2H2-type" evidence="8">
    <location>
        <begin position="790"/>
        <end position="815"/>
    </location>
</feature>
<evidence type="ECO:0000256" key="5">
    <source>
        <dbReference type="ARBA" id="ARBA00022833"/>
    </source>
</evidence>
<keyword evidence="6" id="KW-0539">Nucleus</keyword>
<evidence type="ECO:0000256" key="7">
    <source>
        <dbReference type="PROSITE-ProRule" id="PRU00042"/>
    </source>
</evidence>
<keyword evidence="2" id="KW-0479">Metal-binding</keyword>
<dbReference type="PANTHER" id="PTHR16515">
    <property type="entry name" value="PR DOMAIN ZINC FINGER PROTEIN"/>
    <property type="match status" value="1"/>
</dbReference>
<feature type="domain" description="C2H2-type" evidence="8">
    <location>
        <begin position="706"/>
        <end position="733"/>
    </location>
</feature>
<reference evidence="10 11" key="1">
    <citation type="submission" date="2025-05" db="UniProtKB">
        <authorList>
            <consortium name="RefSeq"/>
        </authorList>
    </citation>
    <scope>IDENTIFICATION</scope>
    <source>
        <tissue evidence="10 11">Muscle</tissue>
    </source>
</reference>
<dbReference type="InterPro" id="IPR036236">
    <property type="entry name" value="Znf_C2H2_sf"/>
</dbReference>
<evidence type="ECO:0000313" key="10">
    <source>
        <dbReference type="RefSeq" id="XP_022248050.1"/>
    </source>
</evidence>
<dbReference type="Pfam" id="PF00096">
    <property type="entry name" value="zf-C2H2"/>
    <property type="match status" value="5"/>
</dbReference>
<dbReference type="RefSeq" id="XP_022248051.1">
    <property type="nucleotide sequence ID" value="XM_022392343.1"/>
</dbReference>
<evidence type="ECO:0000256" key="6">
    <source>
        <dbReference type="ARBA" id="ARBA00023242"/>
    </source>
</evidence>
<dbReference type="Gene3D" id="3.30.160.60">
    <property type="entry name" value="Classic Zinc Finger"/>
    <property type="match status" value="5"/>
</dbReference>
<dbReference type="InterPro" id="IPR050331">
    <property type="entry name" value="Zinc_finger"/>
</dbReference>
<dbReference type="PROSITE" id="PS50157">
    <property type="entry name" value="ZINC_FINGER_C2H2_2"/>
    <property type="match status" value="5"/>
</dbReference>
<feature type="domain" description="C2H2-type" evidence="8">
    <location>
        <begin position="762"/>
        <end position="789"/>
    </location>
</feature>
<organism evidence="9 10">
    <name type="scientific">Limulus polyphemus</name>
    <name type="common">Atlantic horseshoe crab</name>
    <dbReference type="NCBI Taxonomy" id="6850"/>
    <lineage>
        <taxon>Eukaryota</taxon>
        <taxon>Metazoa</taxon>
        <taxon>Ecdysozoa</taxon>
        <taxon>Arthropoda</taxon>
        <taxon>Chelicerata</taxon>
        <taxon>Merostomata</taxon>
        <taxon>Xiphosura</taxon>
        <taxon>Limulidae</taxon>
        <taxon>Limulus</taxon>
    </lineage>
</organism>
<dbReference type="InterPro" id="IPR013087">
    <property type="entry name" value="Znf_C2H2_type"/>
</dbReference>
<dbReference type="SUPFAM" id="SSF57667">
    <property type="entry name" value="beta-beta-alpha zinc fingers"/>
    <property type="match status" value="3"/>
</dbReference>
<evidence type="ECO:0000256" key="2">
    <source>
        <dbReference type="ARBA" id="ARBA00022723"/>
    </source>
</evidence>
<evidence type="ECO:0000256" key="1">
    <source>
        <dbReference type="ARBA" id="ARBA00004123"/>
    </source>
</evidence>
<evidence type="ECO:0000256" key="3">
    <source>
        <dbReference type="ARBA" id="ARBA00022737"/>
    </source>
</evidence>
<keyword evidence="4 7" id="KW-0863">Zinc-finger</keyword>
<keyword evidence="5" id="KW-0862">Zinc</keyword>
<keyword evidence="3" id="KW-0677">Repeat</keyword>
<feature type="domain" description="C2H2-type" evidence="8">
    <location>
        <begin position="734"/>
        <end position="761"/>
    </location>
</feature>
<evidence type="ECO:0000256" key="4">
    <source>
        <dbReference type="ARBA" id="ARBA00022771"/>
    </source>
</evidence>
<evidence type="ECO:0000313" key="9">
    <source>
        <dbReference type="Proteomes" id="UP000694941"/>
    </source>
</evidence>
<evidence type="ECO:0000259" key="8">
    <source>
        <dbReference type="PROSITE" id="PS50157"/>
    </source>
</evidence>
<sequence length="815" mass="90179">MFKCKEKRIASEPLLRPDLAQSQHSLHFSVNGMEVDKKTPSPHCSSSSVITFPDLSSVSMADQMRDLASIIKAPSLESTSKYIDFESKREDERNEKIQTCISYKYQRDFSDNCKNLKVEKTYPFSKNSSHFMFESKPFYHDLIDTLSGPSEDRKMQKLPPVSTILQPHMAYYSREMYKPFQFDLVQEVPFQENADVSLVCESPFLYCNHQETQSFVSHSLTEHQKAVVKSSPMDNSFFGVLPASTSDFGLEKQQAVQAAHAFTEMPHSFFKHQGLSTAMTNTRNIKSESGMFYHTDSKHSTANDESILVLPSTNPLLTPLNFGTTTYTSSTPPHAFQSTELHHCDSHSQRKCVISSNLSTRAALNSLHSVESVRPCASADTLAASVSVAATETVPNHSFMKTVDMPSEMPNLHCSRSISSNSPFSKLCEVVSKESTDIGLKSSGSVPITTTRCSVLSSIKEEPLDMEVSSHGTFSDENSLQPPAVAPLPSMMTFFKRKNTTESGSELQVLPPFYTLSGYTTLKKQDKFETPENTGSTLERLSLKKEISANIRKSADIFSPSSMSVVSTSRHGTLADSNSHSCVSLNCVKCEVVSSPTQTVSTTLPVSKPPSASIDKMRPCVSPMGCEISVHEDSKLSEKYCLLCQSGKPCDVHILRSPVTSTSHLESPVLSTSPLKPFRCNLCGKNLATKNVYQSHMRSHSGDKPFTCELCGHSFSQKTSLTRHMRSHTGERPFPCDLCGKCFADKERIKIHMRTHTGEKPFACSVCGKCFSQKSTVKRHMSVHTGEKPFICQSCGKGFANRGNLNAHSKTHSIT</sequence>
<protein>
    <submittedName>
        <fullName evidence="10 11">Zinc finger protein 37-like</fullName>
    </submittedName>
</protein>
<name>A0ABM1SWP4_LIMPO</name>
<gene>
    <name evidence="10 11" type="primary">LOC111087065</name>
</gene>
<dbReference type="SMART" id="SM00355">
    <property type="entry name" value="ZnF_C2H2"/>
    <property type="match status" value="5"/>
</dbReference>
<proteinExistence type="predicted"/>